<sequence length="403" mass="43223">MAVRLSRSTGWGRGPALRGDVYLSRARLESRTSQKIWRRRDPATEELRRASGEAEVADAVAAKRRRRGRKAEAAPAEVVPAADIDGNGYEIPANLIPDPLGADLGLGLYPRARARGFSQFPPHSPLPAAAPTSCVLSRLAAPGGAPSPSTAPLRSRVGTSPRPGGLAPCCTLLGLPAAAPSLLLGAWTEARERAQASAGRQAASRQPRDALPPRAKGNARRRPGPRFPPSPRGRAQAMRAGGRQPRPRQHLRPQSSLPQACPRVHGYPRTAGMGLDFYPSRIAGAGAGTCFSLRVRVSEISIRTDFTRCHQERRRRPTKAEAEETAGAGVEAAAGAGAEATMKTEAEVEVAREMEVRGFVRRDGSQPPARGIDVPGGEGRPPWPQFQGAPPHIYIYIKRIRFR</sequence>
<reference evidence="2" key="1">
    <citation type="submission" date="2020-05" db="EMBL/GenBank/DDBJ databases">
        <title>WGS assembly of Panicum virgatum.</title>
        <authorList>
            <person name="Lovell J.T."/>
            <person name="Jenkins J."/>
            <person name="Shu S."/>
            <person name="Juenger T.E."/>
            <person name="Schmutz J."/>
        </authorList>
    </citation>
    <scope>NUCLEOTIDE SEQUENCE</scope>
    <source>
        <strain evidence="2">AP13</strain>
    </source>
</reference>
<proteinExistence type="predicted"/>
<feature type="compositionally biased region" description="Low complexity" evidence="1">
    <location>
        <begin position="140"/>
        <end position="152"/>
    </location>
</feature>
<accession>A0A8T0XIL3</accession>
<feature type="region of interest" description="Disordered" evidence="1">
    <location>
        <begin position="311"/>
        <end position="341"/>
    </location>
</feature>
<feature type="region of interest" description="Disordered" evidence="1">
    <location>
        <begin position="194"/>
        <end position="262"/>
    </location>
</feature>
<dbReference type="Proteomes" id="UP000823388">
    <property type="component" value="Chromosome 1K"/>
</dbReference>
<feature type="compositionally biased region" description="Low complexity" evidence="1">
    <location>
        <begin position="195"/>
        <end position="205"/>
    </location>
</feature>
<evidence type="ECO:0000313" key="2">
    <source>
        <dbReference type="EMBL" id="KAG2659217.1"/>
    </source>
</evidence>
<evidence type="ECO:0000313" key="3">
    <source>
        <dbReference type="Proteomes" id="UP000823388"/>
    </source>
</evidence>
<protein>
    <submittedName>
        <fullName evidence="2">Uncharacterized protein</fullName>
    </submittedName>
</protein>
<comment type="caution">
    <text evidence="2">The sequence shown here is derived from an EMBL/GenBank/DDBJ whole genome shotgun (WGS) entry which is preliminary data.</text>
</comment>
<dbReference type="EMBL" id="CM029037">
    <property type="protein sequence ID" value="KAG2659217.1"/>
    <property type="molecule type" value="Genomic_DNA"/>
</dbReference>
<feature type="compositionally biased region" description="Low complexity" evidence="1">
    <location>
        <begin position="232"/>
        <end position="244"/>
    </location>
</feature>
<organism evidence="2 3">
    <name type="scientific">Panicum virgatum</name>
    <name type="common">Blackwell switchgrass</name>
    <dbReference type="NCBI Taxonomy" id="38727"/>
    <lineage>
        <taxon>Eukaryota</taxon>
        <taxon>Viridiplantae</taxon>
        <taxon>Streptophyta</taxon>
        <taxon>Embryophyta</taxon>
        <taxon>Tracheophyta</taxon>
        <taxon>Spermatophyta</taxon>
        <taxon>Magnoliopsida</taxon>
        <taxon>Liliopsida</taxon>
        <taxon>Poales</taxon>
        <taxon>Poaceae</taxon>
        <taxon>PACMAD clade</taxon>
        <taxon>Panicoideae</taxon>
        <taxon>Panicodae</taxon>
        <taxon>Paniceae</taxon>
        <taxon>Panicinae</taxon>
        <taxon>Panicum</taxon>
        <taxon>Panicum sect. Hiantes</taxon>
    </lineage>
</organism>
<feature type="region of interest" description="Disordered" evidence="1">
    <location>
        <begin position="360"/>
        <end position="386"/>
    </location>
</feature>
<evidence type="ECO:0000256" key="1">
    <source>
        <dbReference type="SAM" id="MobiDB-lite"/>
    </source>
</evidence>
<dbReference type="AlphaFoldDB" id="A0A8T0XIL3"/>
<keyword evidence="3" id="KW-1185">Reference proteome</keyword>
<feature type="region of interest" description="Disordered" evidence="1">
    <location>
        <begin position="140"/>
        <end position="162"/>
    </location>
</feature>
<feature type="compositionally biased region" description="Low complexity" evidence="1">
    <location>
        <begin position="325"/>
        <end position="341"/>
    </location>
</feature>
<name>A0A8T0XIL3_PANVG</name>
<gene>
    <name evidence="2" type="ORF">PVAP13_1KG362805</name>
</gene>